<proteinExistence type="predicted"/>
<reference evidence="3" key="2">
    <citation type="submission" date="2015-07" db="EMBL/GenBank/DDBJ databases">
        <title>Contrasting host-pathogen interactions and genome evolution in two generalist and specialist microsporidian pathogens of mosquitoes.</title>
        <authorList>
            <consortium name="The Broad Institute Genomics Platform"/>
            <consortium name="The Broad Institute Genome Sequencing Center for Infectious Disease"/>
            <person name="Cuomo C.A."/>
            <person name="Sanscrainte N.D."/>
            <person name="Goldberg J.M."/>
            <person name="Heiman D."/>
            <person name="Young S."/>
            <person name="Zeng Q."/>
            <person name="Becnel J.J."/>
            <person name="Birren B.W."/>
        </authorList>
    </citation>
    <scope>NUCLEOTIDE SEQUENCE [LARGE SCALE GENOMIC DNA]</scope>
    <source>
        <strain evidence="3">USNM 41457</strain>
    </source>
</reference>
<evidence type="ECO:0000313" key="3">
    <source>
        <dbReference type="Proteomes" id="UP000003163"/>
    </source>
</evidence>
<dbReference type="EMBL" id="AFBI03000105">
    <property type="protein sequence ID" value="EJW01894.1"/>
    <property type="molecule type" value="Genomic_DNA"/>
</dbReference>
<keyword evidence="3" id="KW-1185">Reference proteome</keyword>
<sequence>MNLNSVRNNIGSKKNSRAMYMNENMCGKYFVEKDRVYIVNTTNCTDIMGEKDQFNIPFNVCDKSNCVFLNCIYKLYRFNTMYIMNNEDIGVEISLINIVCNFTLVNYKYSRYYESTYTNYYSIKKHIENLLYDQSLLLYIGLIQTCCCLLEVNTKQIQLFNENGFLKKIMHKLYVCDLLFKIFFQKSKLLIVLYLIKNALRAKLVFFEVCCLQYFDKNYYQVSDRREKINKNQRQRFPIKIDKNIEPELINQIPKFVFFCLFYNAASQFLGRMNHGMRLEICQNICNFFCRHLYKYNIKLVSVTSDIIDGANGVIIFNELNSVNKASNNYVNNFNNSDDIKCVNNINEFKNPIGINHINVIDDSYFRINGNLVLCECFTREHQLNSFYFSNDILNDDRWKFKNLCIYGMVLNDGSNDDNLYKISYIDVYTIFCDINLEKKTFIYHLYFKNITNEENLLSVKHEDILFLNCFSPSFKFCINLDTNEFKTLSHFQKIYKRKIGSTCNKNAKWANDCELTINEINLLKRNIIVQLKKNNQSFRNLYKKRNDENMKRDRYFQCVVFDKKSARKNDDGVYCNETCNRNNILADDIECCAIKDNLKCKRNSLNATKKFKTKYNETKINVKDHDNAKNACFIPSSTIKFFDSNIISYNSQENLHKSFDHLHNNGYFNNQCYNISNTHYNTNNNGDIKKNNNNSNKNFTSNNNNRFVAAIDNIHCNNNGITITNDNINGSSKSISNYIPADYINHDNINDTIINNYKNNIMDNINRLNNCHIRSNKYITMDERVCQQNNNNNKFDENNTYVKCIHNSTNIRRANLVEINNNCEACNIFDASYYPNTSKVFNDICNFSEAINNNKNRSENSIYRIPNMGLFIKDDNSRSQSNRYLELCIDKNNVKPSKNYARCKNSAQRTCTRHSKKYKYISDNTNNTKNVDDNLMFNNINFNGCRDSFQYNNFLHNESFPVKNLITNVNTYVDESNRYNYGDNINMQTTYRSNNSDASKGNAYNNANLNMGLNINSNVSNIQKICSDIKFNNILNDIANNAYTTIKYTSDKEAVHESSKELFSEYNNNSSPYKKTILNYKDPFIPDHSSNSQNNQSFDTHFSKNCNLISDCCNQNNINNNEINDVANIEDILNHDKKIQTGDIYPINEVNQTIFEDTINKAEYIDKKGIIGNMFIDNYSNIKNSCSNNTKYNRNNIATGDLHTYSINYTLNNNSIRKDNSELCQMKYSNAEGFMQESDYLFCEDFLIGQLCKVDNDVTKIFPDKPLNENRKCFNYGEINDNLDKNREYVDQEYNDGEKRDSSRANGVDEHTYSEENGNDTANNNTSGYMDYNYQEKDADDNREIIERKYISRTNDLNSNEYRYENHGQCNSSDDRKNAIKNNSEYSQYNSSNNSAYEKYDINDNADKNNNMKNNTNEQYYEDAAYYSSNRNIHSDTNQHTYQRHVKNDPYTNQNHNNGNNIADYANQNYNNPNAYTNQNYNNSSNNEDYANQEYNNPNAYTNQNNNKNNNNTDYANQDCSYGYSNRNNSNGNINNDLELQGYDNNTINEYVFNYRVNCCDNINNMPDVENNRNIIDIDKNVFGNQEYSGYFNRNNIQKNNDSNNISNIDNINININNNNTNNINDHRSNFNFNNNIKDFQRMTNDNTAEKERNHFVHAYSHLYAPNITNDSQLVFANTNYSMYNNKIVLRYAVGKHILNNFMNESLYKQLRQSQQDPNTLHVKDVPKDIYKDVIDDRPFNPMIFLNSLEYRNGIRYLKSKQNSYGNSRNTNNDYVYYYQNIYSNNTGNSNAHVNASNYANYIRMNIENYGYRGSTIQNTAYPNAISANNLQYKNHSTKGMKFSRSMAAQSLINKYTYDELLSNVILKLFSRFFLLFGNFKRGWTAIYVFLKRYRIKSKQTLITACKYYLEILKNDENGMLWDISGIYYNNASRKKITRVFENPYHNMNNYYNYYSYYGKLLPNYYNGNNSYVIGNYQIAPGAYNYDNYSNNDKYNYNGNNQYYNGECRYYVSDVISDSNQHYSNEVIDDSNISSSNNQYCSRTNSNDTTNNSSNNNNYCYNPDDHTNNSNNNQYYSTENNSSNRYYSTDNNSSNEDEHNLHNHYFTANNINNTNQQYQYHCEINPKNRCFVYINNKNQQQQCNNDQNDSNNQHINVTNNSNAEVHQYYNNYINRDINQYREYNYTTAYPDDHSNRQYQCYNYNDHAYNNQQLYITNNNVHQQHQYYNKYADDDRNQYYEYNNATRNSNNNNNQQYYYYNNTNTYNNQYYENIHHNQYNAYNSNTNNQCDNNHENLGYNYQNSEEYQNAYDPKSMQFIGITHREATIILTKNTCIKVSAQQATEALNIFSHCLHFAVKYNEEFSMFLPEISAYFFQEIEESQKKEMSLFSVLDFNTFLNLDDLMHFFIKFL</sequence>
<feature type="compositionally biased region" description="Polar residues" evidence="1">
    <location>
        <begin position="1451"/>
        <end position="1462"/>
    </location>
</feature>
<reference evidence="2 3" key="1">
    <citation type="submission" date="2011-08" db="EMBL/GenBank/DDBJ databases">
        <authorList>
            <person name="Liu Z.J."/>
            <person name="Shi F.L."/>
            <person name="Lu J.Q."/>
            <person name="Li M."/>
            <person name="Wang Z.L."/>
        </authorList>
    </citation>
    <scope>NUCLEOTIDE SEQUENCE [LARGE SCALE GENOMIC DNA]</scope>
    <source>
        <strain evidence="2 3">USNM 41457</strain>
    </source>
</reference>
<feature type="region of interest" description="Disordered" evidence="1">
    <location>
        <begin position="1448"/>
        <end position="1519"/>
    </location>
</feature>
<feature type="compositionally biased region" description="Low complexity" evidence="1">
    <location>
        <begin position="2069"/>
        <end position="2085"/>
    </location>
</feature>
<dbReference type="InParanoid" id="J9D2T7"/>
<feature type="region of interest" description="Disordered" evidence="1">
    <location>
        <begin position="1295"/>
        <end position="1337"/>
    </location>
</feature>
<accession>J9D2T7</accession>
<name>J9D2T7_EDHAE</name>
<protein>
    <submittedName>
        <fullName evidence="2">Uncharacterized protein</fullName>
    </submittedName>
</protein>
<evidence type="ECO:0000313" key="2">
    <source>
        <dbReference type="EMBL" id="EJW01894.1"/>
    </source>
</evidence>
<evidence type="ECO:0000256" key="1">
    <source>
        <dbReference type="SAM" id="MobiDB-lite"/>
    </source>
</evidence>
<dbReference type="Proteomes" id="UP000003163">
    <property type="component" value="Unassembled WGS sequence"/>
</dbReference>
<feature type="compositionally biased region" description="Basic and acidic residues" evidence="1">
    <location>
        <begin position="1295"/>
        <end position="1315"/>
    </location>
</feature>
<comment type="caution">
    <text evidence="2">The sequence shown here is derived from an EMBL/GenBank/DDBJ whole genome shotgun (WGS) entry which is preliminary data.</text>
</comment>
<feature type="compositionally biased region" description="Polar residues" evidence="1">
    <location>
        <begin position="2086"/>
        <end position="2095"/>
    </location>
</feature>
<feature type="region of interest" description="Disordered" evidence="1">
    <location>
        <begin position="2029"/>
        <end position="2101"/>
    </location>
</feature>
<organism evidence="2 3">
    <name type="scientific">Edhazardia aedis (strain USNM 41457)</name>
    <name type="common">Microsporidian parasite</name>
    <dbReference type="NCBI Taxonomy" id="1003232"/>
    <lineage>
        <taxon>Eukaryota</taxon>
        <taxon>Fungi</taxon>
        <taxon>Fungi incertae sedis</taxon>
        <taxon>Microsporidia</taxon>
        <taxon>Edhazardia</taxon>
    </lineage>
</organism>
<dbReference type="VEuPathDB" id="MicrosporidiaDB:EDEG_03637"/>
<dbReference type="HOGENOM" id="CLU_229174_0_0_1"/>
<feature type="compositionally biased region" description="Polar residues" evidence="1">
    <location>
        <begin position="1316"/>
        <end position="1329"/>
    </location>
</feature>
<feature type="compositionally biased region" description="Low complexity" evidence="1">
    <location>
        <begin position="1464"/>
        <end position="1519"/>
    </location>
</feature>
<gene>
    <name evidence="2" type="ORF">EDEG_03637</name>
</gene>
<feature type="compositionally biased region" description="Low complexity" evidence="1">
    <location>
        <begin position="2031"/>
        <end position="2059"/>
    </location>
</feature>